<reference evidence="1 2" key="1">
    <citation type="submission" date="2017-08" db="EMBL/GenBank/DDBJ databases">
        <title>Reclassification of Bisgaard taxon 37 and 44.</title>
        <authorList>
            <person name="Christensen H."/>
        </authorList>
    </citation>
    <scope>NUCLEOTIDE SEQUENCE [LARGE SCALE GENOMIC DNA]</scope>
    <source>
        <strain evidence="1 2">B96_4</strain>
    </source>
</reference>
<name>A0A3A1Y534_9GAMM</name>
<evidence type="ECO:0000313" key="1">
    <source>
        <dbReference type="EMBL" id="RIY31277.1"/>
    </source>
</evidence>
<dbReference type="AlphaFoldDB" id="A0A3A1Y534"/>
<gene>
    <name evidence="1" type="ORF">CJP74_07715</name>
</gene>
<keyword evidence="2" id="KW-1185">Reference proteome</keyword>
<proteinExistence type="predicted"/>
<comment type="caution">
    <text evidence="1">The sequence shown here is derived from an EMBL/GenBank/DDBJ whole genome shotgun (WGS) entry which is preliminary data.</text>
</comment>
<accession>A0A3A1Y534</accession>
<dbReference type="OrthoDB" id="5674343at2"/>
<sequence length="224" mass="26042">MTINADLLANGYLEQSRDPLSSYIHTRLDEQFPFLQNDSEAKVILRALIYDLATLRREPDELVYWLAKHFYQKSMLDSAYLPKFDQEKPEEQTLANSFLQVLDRIYQAVRGLEEDERKEFLAQLAAEGYYGLLTQLLLNFVSFDLVMLKCVSYFYPEIDYKQALPLVLTKEQADYLRQALQSYLKNEGVVGFTETGLEIDTKALYSYFKKHPTNLFAQADEVQA</sequence>
<organism evidence="1 2">
    <name type="scientific">Psittacicella melopsittaci</name>
    <dbReference type="NCBI Taxonomy" id="2028576"/>
    <lineage>
        <taxon>Bacteria</taxon>
        <taxon>Pseudomonadati</taxon>
        <taxon>Pseudomonadota</taxon>
        <taxon>Gammaproteobacteria</taxon>
        <taxon>Pasteurellales</taxon>
        <taxon>Psittacicellaceae</taxon>
        <taxon>Psittacicella</taxon>
    </lineage>
</organism>
<evidence type="ECO:0000313" key="2">
    <source>
        <dbReference type="Proteomes" id="UP000266258"/>
    </source>
</evidence>
<dbReference type="EMBL" id="NRJH01000079">
    <property type="protein sequence ID" value="RIY31277.1"/>
    <property type="molecule type" value="Genomic_DNA"/>
</dbReference>
<dbReference type="Proteomes" id="UP000266258">
    <property type="component" value="Unassembled WGS sequence"/>
</dbReference>
<protein>
    <submittedName>
        <fullName evidence="1">Uncharacterized protein</fullName>
    </submittedName>
</protein>
<dbReference type="RefSeq" id="WP_119497931.1">
    <property type="nucleotide sequence ID" value="NZ_NRJH01000079.1"/>
</dbReference>